<dbReference type="Pfam" id="PF13487">
    <property type="entry name" value="HD_5"/>
    <property type="match status" value="1"/>
</dbReference>
<dbReference type="SMART" id="SM00471">
    <property type="entry name" value="HDc"/>
    <property type="match status" value="1"/>
</dbReference>
<dbReference type="InterPro" id="IPR003607">
    <property type="entry name" value="HD/PDEase_dom"/>
</dbReference>
<feature type="domain" description="HD-GYP" evidence="1">
    <location>
        <begin position="108"/>
        <end position="303"/>
    </location>
</feature>
<keyword evidence="3" id="KW-1185">Reference proteome</keyword>
<reference evidence="2 3" key="1">
    <citation type="submission" date="2018-08" db="EMBL/GenBank/DDBJ databases">
        <title>Form III RuBisCO-mediated autotrophy in Thermodesulfobium bacteria.</title>
        <authorList>
            <person name="Toshchakov S.V."/>
            <person name="Kublanov I.V."/>
            <person name="Frolov E."/>
            <person name="Bonch-Osmolovskaya E.A."/>
            <person name="Tourova T.P."/>
            <person name="Chernych N.A."/>
            <person name="Lebedinsky A.V."/>
        </authorList>
    </citation>
    <scope>NUCLEOTIDE SEQUENCE [LARGE SCALE GENOMIC DNA]</scope>
    <source>
        <strain evidence="2 3">SR</strain>
    </source>
</reference>
<dbReference type="OrthoDB" id="10822at2"/>
<proteinExistence type="predicted"/>
<organism evidence="2 3">
    <name type="scientific">Ammonifex thiophilus</name>
    <dbReference type="NCBI Taxonomy" id="444093"/>
    <lineage>
        <taxon>Bacteria</taxon>
        <taxon>Bacillati</taxon>
        <taxon>Bacillota</taxon>
        <taxon>Clostridia</taxon>
        <taxon>Thermoanaerobacterales</taxon>
        <taxon>Thermoanaerobacteraceae</taxon>
        <taxon>Ammonifex</taxon>
    </lineage>
</organism>
<evidence type="ECO:0000313" key="2">
    <source>
        <dbReference type="EMBL" id="RDV84301.1"/>
    </source>
</evidence>
<dbReference type="InterPro" id="IPR037522">
    <property type="entry name" value="HD_GYP_dom"/>
</dbReference>
<sequence>MRRVPVDLLRPGMKVGRALYSSSGQLLVNAGTRLTEKVINRLRLLGVSAIYVEDGFLDDVEVKDVISEELRLQALVRVREFFENPPQGAGRAVITVKAVVDTVKDLVDELLSSPKVVVSLVDVRALDDYTFGHSVNVCLLSLLTGISLGYDRKRLIALGVGALLHDVGKSKIPPEVLQKPGKLTPEEFALVKSHTVEGYHLLKKAGIDSSACVVAHQHHERYLGQGYPQGLKGKEIHEFAAICGVADVFDALTADRCYRRAYPVHEAYEFIAGAGNFLFDYRIVQAFLENIAAYPVGTVVRLSSGAVGVVVETKRGATLRPRVRLFFDAEGNRLTPQEIDLSEARDLTIAEVVPEEEWQKMLRVTGASAAEAE</sequence>
<dbReference type="PROSITE" id="PS51832">
    <property type="entry name" value="HD_GYP"/>
    <property type="match status" value="1"/>
</dbReference>
<evidence type="ECO:0000259" key="1">
    <source>
        <dbReference type="PROSITE" id="PS51832"/>
    </source>
</evidence>
<protein>
    <submittedName>
        <fullName evidence="2">HD-GYP domain-containing protein</fullName>
    </submittedName>
</protein>
<dbReference type="SUPFAM" id="SSF109604">
    <property type="entry name" value="HD-domain/PDEase-like"/>
    <property type="match status" value="1"/>
</dbReference>
<dbReference type="EMBL" id="QSLN01000002">
    <property type="protein sequence ID" value="RDV84301.1"/>
    <property type="molecule type" value="Genomic_DNA"/>
</dbReference>
<dbReference type="Gene3D" id="1.10.3210.10">
    <property type="entry name" value="Hypothetical protein af1432"/>
    <property type="match status" value="1"/>
</dbReference>
<name>A0A3D8P7C3_9THEO</name>
<evidence type="ECO:0000313" key="3">
    <source>
        <dbReference type="Proteomes" id="UP000256329"/>
    </source>
</evidence>
<comment type="caution">
    <text evidence="2">The sequence shown here is derived from an EMBL/GenBank/DDBJ whole genome shotgun (WGS) entry which is preliminary data.</text>
</comment>
<dbReference type="Proteomes" id="UP000256329">
    <property type="component" value="Unassembled WGS sequence"/>
</dbReference>
<dbReference type="PANTHER" id="PTHR43155">
    <property type="entry name" value="CYCLIC DI-GMP PHOSPHODIESTERASE PA4108-RELATED"/>
    <property type="match status" value="1"/>
</dbReference>
<dbReference type="CDD" id="cd00077">
    <property type="entry name" value="HDc"/>
    <property type="match status" value="1"/>
</dbReference>
<accession>A0A3D8P7C3</accession>
<gene>
    <name evidence="2" type="ORF">DXX99_03055</name>
</gene>
<dbReference type="AlphaFoldDB" id="A0A3D8P7C3"/>
<dbReference type="PANTHER" id="PTHR43155:SF2">
    <property type="entry name" value="CYCLIC DI-GMP PHOSPHODIESTERASE PA4108"/>
    <property type="match status" value="1"/>
</dbReference>